<gene>
    <name evidence="2" type="primary">LOC106155720</name>
</gene>
<proteinExistence type="predicted"/>
<dbReference type="Proteomes" id="UP000085678">
    <property type="component" value="Unplaced"/>
</dbReference>
<keyword evidence="1" id="KW-1185">Reference proteome</keyword>
<accession>A0A1S3HM84</accession>
<evidence type="ECO:0000313" key="2">
    <source>
        <dbReference type="RefSeq" id="XP_013386144.1"/>
    </source>
</evidence>
<name>A0A1S3HM84_LINAN</name>
<dbReference type="InterPro" id="IPR036383">
    <property type="entry name" value="TSP1_rpt_sf"/>
</dbReference>
<evidence type="ECO:0000313" key="1">
    <source>
        <dbReference type="Proteomes" id="UP000085678"/>
    </source>
</evidence>
<dbReference type="InterPro" id="IPR000884">
    <property type="entry name" value="TSP1_rpt"/>
</dbReference>
<sequence>MHDNIVVHVSFVIYGPFGDNVDHDAIKSTYIIQSLKFLTHNCTGNCEINTERMASRLFGIGAAFLLVIVGTQAQGPYGQGPSYYSGYNSPYGTPNGRPFQTSYYGGGGVSVQSPGYQSPPYGRPFMPTYGGTSGNTGGQTQTGYQGNTGYFLPPGFVRNQPQTRPFLLSPSSGVVPPSTEGWTNWSQFSSCCQGVKYRMRVCRNLDAMGTPPCDGPAIDFLLCGSNEFDACVKGGPGDTMTILPIGMNKK</sequence>
<dbReference type="AlphaFoldDB" id="A0A1S3HM84"/>
<dbReference type="GeneID" id="106155720"/>
<dbReference type="SUPFAM" id="SSF82895">
    <property type="entry name" value="TSP-1 type 1 repeat"/>
    <property type="match status" value="1"/>
</dbReference>
<dbReference type="InParanoid" id="A0A1S3HM84"/>
<reference evidence="2" key="1">
    <citation type="submission" date="2025-08" db="UniProtKB">
        <authorList>
            <consortium name="RefSeq"/>
        </authorList>
    </citation>
    <scope>IDENTIFICATION</scope>
    <source>
        <tissue evidence="2">Gonads</tissue>
    </source>
</reference>
<dbReference type="KEGG" id="lak:106155720"/>
<protein>
    <submittedName>
        <fullName evidence="2">Uncharacterized protein LOC106155720</fullName>
    </submittedName>
</protein>
<dbReference type="RefSeq" id="XP_013386144.1">
    <property type="nucleotide sequence ID" value="XM_013530690.1"/>
</dbReference>
<organism evidence="1 2">
    <name type="scientific">Lingula anatina</name>
    <name type="common">Brachiopod</name>
    <name type="synonym">Lingula unguis</name>
    <dbReference type="NCBI Taxonomy" id="7574"/>
    <lineage>
        <taxon>Eukaryota</taxon>
        <taxon>Metazoa</taxon>
        <taxon>Spiralia</taxon>
        <taxon>Lophotrochozoa</taxon>
        <taxon>Brachiopoda</taxon>
        <taxon>Linguliformea</taxon>
        <taxon>Lingulata</taxon>
        <taxon>Lingulida</taxon>
        <taxon>Linguloidea</taxon>
        <taxon>Lingulidae</taxon>
        <taxon>Lingula</taxon>
    </lineage>
</organism>
<dbReference type="Pfam" id="PF00090">
    <property type="entry name" value="TSP_1"/>
    <property type="match status" value="1"/>
</dbReference>